<evidence type="ECO:0000256" key="4">
    <source>
        <dbReference type="SAM" id="MobiDB-lite"/>
    </source>
</evidence>
<evidence type="ECO:0000256" key="3">
    <source>
        <dbReference type="ARBA" id="ARBA00023242"/>
    </source>
</evidence>
<feature type="compositionally biased region" description="Acidic residues" evidence="4">
    <location>
        <begin position="161"/>
        <end position="184"/>
    </location>
</feature>
<comment type="caution">
    <text evidence="5">The sequence shown here is derived from an EMBL/GenBank/DDBJ whole genome shotgun (WGS) entry which is preliminary data.</text>
</comment>
<reference evidence="5 6" key="1">
    <citation type="submission" date="2015-09" db="EMBL/GenBank/DDBJ databases">
        <title>Draft genome of the scarab beetle Oryctes borbonicus.</title>
        <authorList>
            <person name="Meyer J.M."/>
            <person name="Markov G.V."/>
            <person name="Baskaran P."/>
            <person name="Herrmann M."/>
            <person name="Sommer R.J."/>
            <person name="Roedelsperger C."/>
        </authorList>
    </citation>
    <scope>NUCLEOTIDE SEQUENCE [LARGE SCALE GENOMIC DNA]</scope>
    <source>
        <strain evidence="5">OB123</strain>
        <tissue evidence="5">Whole animal</tissue>
    </source>
</reference>
<gene>
    <name evidence="5" type="ORF">AMK59_3279</name>
</gene>
<dbReference type="GO" id="GO:0006383">
    <property type="term" value="P:transcription by RNA polymerase III"/>
    <property type="evidence" value="ECO:0007669"/>
    <property type="project" value="InterPro"/>
</dbReference>
<dbReference type="InterPro" id="IPR024661">
    <property type="entry name" value="RNA_pol_III_Rpc31"/>
</dbReference>
<evidence type="ECO:0000256" key="1">
    <source>
        <dbReference type="ARBA" id="ARBA00004123"/>
    </source>
</evidence>
<dbReference type="EMBL" id="LJIG01009378">
    <property type="protein sequence ID" value="KRT83200.1"/>
    <property type="molecule type" value="Genomic_DNA"/>
</dbReference>
<evidence type="ECO:0000313" key="6">
    <source>
        <dbReference type="Proteomes" id="UP000051574"/>
    </source>
</evidence>
<dbReference type="PIRSF" id="PIRSF000777">
    <property type="entry name" value="RNA_polIII_C31"/>
    <property type="match status" value="1"/>
</dbReference>
<comment type="similarity">
    <text evidence="2">Belongs to the eukaryotic RPC7 RNA polymerase subunit family.</text>
</comment>
<feature type="non-terminal residue" evidence="5">
    <location>
        <position position="207"/>
    </location>
</feature>
<protein>
    <recommendedName>
        <fullName evidence="7">DNA-directed RNA polymerase III subunit</fullName>
    </recommendedName>
</protein>
<accession>A0A0T6B779</accession>
<name>A0A0T6B779_9SCAR</name>
<feature type="region of interest" description="Disordered" evidence="4">
    <location>
        <begin position="155"/>
        <end position="207"/>
    </location>
</feature>
<evidence type="ECO:0008006" key="7">
    <source>
        <dbReference type="Google" id="ProtNLM"/>
    </source>
</evidence>
<proteinExistence type="inferred from homology"/>
<feature type="region of interest" description="Disordered" evidence="4">
    <location>
        <begin position="28"/>
        <end position="48"/>
    </location>
</feature>
<dbReference type="OrthoDB" id="5377312at2759"/>
<dbReference type="GO" id="GO:0005666">
    <property type="term" value="C:RNA polymerase III complex"/>
    <property type="evidence" value="ECO:0007669"/>
    <property type="project" value="TreeGrafter"/>
</dbReference>
<dbReference type="Pfam" id="PF11705">
    <property type="entry name" value="RNA_pol_3_Rpc31"/>
    <property type="match status" value="1"/>
</dbReference>
<feature type="compositionally biased region" description="Acidic residues" evidence="4">
    <location>
        <begin position="195"/>
        <end position="207"/>
    </location>
</feature>
<keyword evidence="6" id="KW-1185">Reference proteome</keyword>
<evidence type="ECO:0000313" key="5">
    <source>
        <dbReference type="EMBL" id="KRT83200.1"/>
    </source>
</evidence>
<dbReference type="AlphaFoldDB" id="A0A0T6B779"/>
<dbReference type="PANTHER" id="PTHR15367:SF2">
    <property type="entry name" value="DNA-DIRECTED RNA POLYMERASE III SUBUNIT"/>
    <property type="match status" value="1"/>
</dbReference>
<sequence>MSGRGRGGRGGRGGATRTFNKEQLTAMGATGSDMLPGPVTQPPPLFPPMNRKPIAITSSLELDYLLSLRQDIIDHMQLSTSYLRVPEAKTIKSDQEIDKLIAQLPTAKSDFDWELFPVELRPKIIAKRRKKKVVKEVNIEQTLNQLEKVEEKTGEVTIKEEVEDEEEETEEIIDEIDEEMDEGTDYANNYFDNGEGYDEEDDNLDDG</sequence>
<dbReference type="PANTHER" id="PTHR15367">
    <property type="entry name" value="DNA-DIRECTED RNA POLYMERASE III"/>
    <property type="match status" value="1"/>
</dbReference>
<organism evidence="5 6">
    <name type="scientific">Oryctes borbonicus</name>
    <dbReference type="NCBI Taxonomy" id="1629725"/>
    <lineage>
        <taxon>Eukaryota</taxon>
        <taxon>Metazoa</taxon>
        <taxon>Ecdysozoa</taxon>
        <taxon>Arthropoda</taxon>
        <taxon>Hexapoda</taxon>
        <taxon>Insecta</taxon>
        <taxon>Pterygota</taxon>
        <taxon>Neoptera</taxon>
        <taxon>Endopterygota</taxon>
        <taxon>Coleoptera</taxon>
        <taxon>Polyphaga</taxon>
        <taxon>Scarabaeiformia</taxon>
        <taxon>Scarabaeidae</taxon>
        <taxon>Dynastinae</taxon>
        <taxon>Oryctes</taxon>
    </lineage>
</organism>
<dbReference type="Proteomes" id="UP000051574">
    <property type="component" value="Unassembled WGS sequence"/>
</dbReference>
<evidence type="ECO:0000256" key="2">
    <source>
        <dbReference type="ARBA" id="ARBA00008352"/>
    </source>
</evidence>
<keyword evidence="3" id="KW-0539">Nucleus</keyword>
<comment type="subcellular location">
    <subcellularLocation>
        <location evidence="1">Nucleus</location>
    </subcellularLocation>
</comment>